<protein>
    <submittedName>
        <fullName evidence="1">17556_t:CDS:1</fullName>
    </submittedName>
</protein>
<gene>
    <name evidence="1" type="ORF">RPERSI_LOCUS5201</name>
</gene>
<dbReference type="EMBL" id="CAJVQC010007659">
    <property type="protein sequence ID" value="CAG8582403.1"/>
    <property type="molecule type" value="Genomic_DNA"/>
</dbReference>
<organism evidence="1 2">
    <name type="scientific">Racocetra persica</name>
    <dbReference type="NCBI Taxonomy" id="160502"/>
    <lineage>
        <taxon>Eukaryota</taxon>
        <taxon>Fungi</taxon>
        <taxon>Fungi incertae sedis</taxon>
        <taxon>Mucoromycota</taxon>
        <taxon>Glomeromycotina</taxon>
        <taxon>Glomeromycetes</taxon>
        <taxon>Diversisporales</taxon>
        <taxon>Gigasporaceae</taxon>
        <taxon>Racocetra</taxon>
    </lineage>
</organism>
<feature type="non-terminal residue" evidence="1">
    <location>
        <position position="46"/>
    </location>
</feature>
<name>A0ACA9MGS3_9GLOM</name>
<evidence type="ECO:0000313" key="2">
    <source>
        <dbReference type="Proteomes" id="UP000789920"/>
    </source>
</evidence>
<dbReference type="Proteomes" id="UP000789920">
    <property type="component" value="Unassembled WGS sequence"/>
</dbReference>
<proteinExistence type="predicted"/>
<sequence>MVAKKLVGYKAKGKLNKKELSLVVQQKRELDIDKMKTAEKVESVLE</sequence>
<accession>A0ACA9MGS3</accession>
<keyword evidence="2" id="KW-1185">Reference proteome</keyword>
<comment type="caution">
    <text evidence="1">The sequence shown here is derived from an EMBL/GenBank/DDBJ whole genome shotgun (WGS) entry which is preliminary data.</text>
</comment>
<evidence type="ECO:0000313" key="1">
    <source>
        <dbReference type="EMBL" id="CAG8582403.1"/>
    </source>
</evidence>
<reference evidence="1" key="1">
    <citation type="submission" date="2021-06" db="EMBL/GenBank/DDBJ databases">
        <authorList>
            <person name="Kallberg Y."/>
            <person name="Tangrot J."/>
            <person name="Rosling A."/>
        </authorList>
    </citation>
    <scope>NUCLEOTIDE SEQUENCE</scope>
    <source>
        <strain evidence="1">MA461A</strain>
    </source>
</reference>